<protein>
    <recommendedName>
        <fullName evidence="3">N6 adenine-specific DNA methyltransferase N-terminal domain-containing protein</fullName>
    </recommendedName>
</protein>
<reference evidence="4 5" key="1">
    <citation type="submission" date="2011-08" db="EMBL/GenBank/DDBJ databases">
        <title>The Genome Sequence of Selenomonas noxia F0398.</title>
        <authorList>
            <consortium name="The Broad Institute Genome Sequencing Platform"/>
            <person name="Earl A."/>
            <person name="Ward D."/>
            <person name="Feldgarden M."/>
            <person name="Gevers D."/>
            <person name="Izard J."/>
            <person name="Ganesan A."/>
            <person name="Blanton J.M."/>
            <person name="Baranova O.V."/>
            <person name="Tanner A.C."/>
            <person name="Dewhirst F.E."/>
            <person name="Young S.K."/>
            <person name="Zeng Q."/>
            <person name="Gargeya S."/>
            <person name="Fitzgerald M."/>
            <person name="Haas B."/>
            <person name="Abouelleil A."/>
            <person name="Alvarado L."/>
            <person name="Arachchi H.M."/>
            <person name="Berlin A."/>
            <person name="Brown A."/>
            <person name="Chapman S.B."/>
            <person name="Chen Z."/>
            <person name="Dunbar C."/>
            <person name="Freedman E."/>
            <person name="Gearin G."/>
            <person name="Gellesch M."/>
            <person name="Goldberg J."/>
            <person name="Griggs A."/>
            <person name="Gujja S."/>
            <person name="Heiman D."/>
            <person name="Howarth C."/>
            <person name="Larson L."/>
            <person name="Lui A."/>
            <person name="MacDonald P.J.P."/>
            <person name="Montmayeur A."/>
            <person name="Murphy C."/>
            <person name="Neiman D."/>
            <person name="Pearson M."/>
            <person name="Priest M."/>
            <person name="Roberts A."/>
            <person name="Saif S."/>
            <person name="Shea T."/>
            <person name="Shenoy N."/>
            <person name="Sisk P."/>
            <person name="Stolte C."/>
            <person name="Sykes S."/>
            <person name="Wortman J."/>
            <person name="Nusbaum C."/>
            <person name="Birren B."/>
        </authorList>
    </citation>
    <scope>NUCLEOTIDE SEQUENCE [LARGE SCALE GENOMIC DNA]</scope>
    <source>
        <strain evidence="4 5">F0398</strain>
    </source>
</reference>
<dbReference type="InterPro" id="IPR022749">
    <property type="entry name" value="D12N6_MeTrfase_N"/>
</dbReference>
<evidence type="ECO:0000313" key="5">
    <source>
        <dbReference type="Proteomes" id="UP000003175"/>
    </source>
</evidence>
<organism evidence="4 5">
    <name type="scientific">Selenomonas noxia F0398</name>
    <dbReference type="NCBI Taxonomy" id="702437"/>
    <lineage>
        <taxon>Bacteria</taxon>
        <taxon>Bacillati</taxon>
        <taxon>Bacillota</taxon>
        <taxon>Negativicutes</taxon>
        <taxon>Selenomonadales</taxon>
        <taxon>Selenomonadaceae</taxon>
        <taxon>Selenomonas</taxon>
    </lineage>
</organism>
<dbReference type="SUPFAM" id="SSF53335">
    <property type="entry name" value="S-adenosyl-L-methionine-dependent methyltransferases"/>
    <property type="match status" value="1"/>
</dbReference>
<keyword evidence="2" id="KW-0680">Restriction system</keyword>
<gene>
    <name evidence="4" type="ORF">HMPREF9432_01248</name>
</gene>
<dbReference type="Gene3D" id="1.20.1260.30">
    <property type="match status" value="1"/>
</dbReference>
<sequence length="99" mass="11451">MAKPKTSSAKIGFEKQIWDAACVLWGHIPAADYRKVIVGLIFLRYISSVFEKRYNELVAEGEGFEDDPDAYAEKHIFLFPRMHVGKELRPVRIRLRSAR</sequence>
<accession>A0ABP2MQ24</accession>
<name>A0ABP2MQ24_9FIRM</name>
<dbReference type="RefSeq" id="WP_006696513.1">
    <property type="nucleotide sequence ID" value="NZ_JH376859.1"/>
</dbReference>
<comment type="caution">
    <text evidence="4">The sequence shown here is derived from an EMBL/GenBank/DDBJ whole genome shotgun (WGS) entry which is preliminary data.</text>
</comment>
<dbReference type="Pfam" id="PF12161">
    <property type="entry name" value="HsdM_N"/>
    <property type="match status" value="1"/>
</dbReference>
<feature type="domain" description="N6 adenine-specific DNA methyltransferase N-terminal" evidence="3">
    <location>
        <begin position="14"/>
        <end position="71"/>
    </location>
</feature>
<keyword evidence="5" id="KW-1185">Reference proteome</keyword>
<proteinExistence type="inferred from homology"/>
<evidence type="ECO:0000259" key="3">
    <source>
        <dbReference type="Pfam" id="PF12161"/>
    </source>
</evidence>
<dbReference type="EMBL" id="ADGH01000010">
    <property type="protein sequence ID" value="EHG24798.1"/>
    <property type="molecule type" value="Genomic_DNA"/>
</dbReference>
<comment type="similarity">
    <text evidence="1">Belongs to the N(4)/N(6)-methyltransferase family.</text>
</comment>
<dbReference type="InterPro" id="IPR029063">
    <property type="entry name" value="SAM-dependent_MTases_sf"/>
</dbReference>
<evidence type="ECO:0000313" key="4">
    <source>
        <dbReference type="EMBL" id="EHG24798.1"/>
    </source>
</evidence>
<evidence type="ECO:0000256" key="2">
    <source>
        <dbReference type="ARBA" id="ARBA00022747"/>
    </source>
</evidence>
<dbReference type="Proteomes" id="UP000003175">
    <property type="component" value="Unassembled WGS sequence"/>
</dbReference>
<dbReference type="InterPro" id="IPR038333">
    <property type="entry name" value="T1MK-like_N_sf"/>
</dbReference>
<evidence type="ECO:0000256" key="1">
    <source>
        <dbReference type="ARBA" id="ARBA00006594"/>
    </source>
</evidence>